<evidence type="ECO:0000256" key="16">
    <source>
        <dbReference type="ARBA" id="ARBA00023399"/>
    </source>
</evidence>
<comment type="catalytic activity">
    <reaction evidence="38">
        <text>3-oxohexanoyl-[ACP] + NADPH + H(+) = (3R)-hydroxyhexanoyl-[ACP] + NADP(+)</text>
        <dbReference type="Rhea" id="RHEA:41824"/>
        <dbReference type="Rhea" id="RHEA-COMP:9629"/>
        <dbReference type="Rhea" id="RHEA-COMP:9630"/>
        <dbReference type="ChEBI" id="CHEBI:15378"/>
        <dbReference type="ChEBI" id="CHEBI:57783"/>
        <dbReference type="ChEBI" id="CHEBI:58349"/>
        <dbReference type="ChEBI" id="CHEBI:78456"/>
        <dbReference type="ChEBI" id="CHEBI:78457"/>
    </reaction>
    <physiologicalReaction direction="left-to-right" evidence="38">
        <dbReference type="Rhea" id="RHEA:41825"/>
    </physiologicalReaction>
</comment>
<dbReference type="GO" id="GO:0004312">
    <property type="term" value="F:fatty acid synthase activity"/>
    <property type="evidence" value="ECO:0007669"/>
    <property type="project" value="TreeGrafter"/>
</dbReference>
<dbReference type="PROSITE" id="PS00455">
    <property type="entry name" value="AMP_BINDING"/>
    <property type="match status" value="1"/>
</dbReference>
<dbReference type="SUPFAM" id="SSF56801">
    <property type="entry name" value="Acetyl-CoA synthetase-like"/>
    <property type="match status" value="1"/>
</dbReference>
<evidence type="ECO:0000256" key="13">
    <source>
        <dbReference type="ARBA" id="ARBA00023388"/>
    </source>
</evidence>
<comment type="catalytic activity">
    <reaction evidence="37">
        <text>a fatty acyl-[ACP] + malonyl-[ACP] + H(+) = a 3-oxoacyl-[ACP] + holo-[ACP] + CO2</text>
        <dbReference type="Rhea" id="RHEA:22836"/>
        <dbReference type="Rhea" id="RHEA-COMP:9623"/>
        <dbReference type="Rhea" id="RHEA-COMP:9685"/>
        <dbReference type="Rhea" id="RHEA-COMP:9916"/>
        <dbReference type="Rhea" id="RHEA-COMP:14125"/>
        <dbReference type="ChEBI" id="CHEBI:15378"/>
        <dbReference type="ChEBI" id="CHEBI:16526"/>
        <dbReference type="ChEBI" id="CHEBI:64479"/>
        <dbReference type="ChEBI" id="CHEBI:78449"/>
        <dbReference type="ChEBI" id="CHEBI:78776"/>
        <dbReference type="ChEBI" id="CHEBI:138651"/>
        <dbReference type="EC" id="2.3.1.41"/>
    </reaction>
    <physiologicalReaction direction="left-to-right" evidence="37">
        <dbReference type="Rhea" id="RHEA:22837"/>
    </physiologicalReaction>
</comment>
<evidence type="ECO:0000256" key="14">
    <source>
        <dbReference type="ARBA" id="ARBA00023394"/>
    </source>
</evidence>
<dbReference type="InterPro" id="IPR049551">
    <property type="entry name" value="PKS_DH_C"/>
</dbReference>
<name>A0A5M3N7Q4_CONPW</name>
<evidence type="ECO:0000256" key="23">
    <source>
        <dbReference type="ARBA" id="ARBA00047394"/>
    </source>
</evidence>
<dbReference type="InterPro" id="IPR020845">
    <property type="entry name" value="AMP-binding_CS"/>
</dbReference>
<comment type="catalytic activity">
    <reaction evidence="27">
        <text>(2E)-butenoyl-[ACP] + NADPH + H(+) = butanoyl-[ACP] + NADP(+)</text>
        <dbReference type="Rhea" id="RHEA:41812"/>
        <dbReference type="Rhea" id="RHEA-COMP:9627"/>
        <dbReference type="Rhea" id="RHEA-COMP:9628"/>
        <dbReference type="ChEBI" id="CHEBI:15378"/>
        <dbReference type="ChEBI" id="CHEBI:57783"/>
        <dbReference type="ChEBI" id="CHEBI:58349"/>
        <dbReference type="ChEBI" id="CHEBI:78453"/>
        <dbReference type="ChEBI" id="CHEBI:78454"/>
    </reaction>
    <physiologicalReaction direction="left-to-right" evidence="27">
        <dbReference type="Rhea" id="RHEA:41813"/>
    </physiologicalReaction>
</comment>
<evidence type="ECO:0000256" key="9">
    <source>
        <dbReference type="ARBA" id="ARBA00023268"/>
    </source>
</evidence>
<dbReference type="Gene3D" id="3.40.366.10">
    <property type="entry name" value="Malonyl-Coenzyme A Acyl Carrier Protein, domain 2"/>
    <property type="match status" value="1"/>
</dbReference>
<dbReference type="Pfam" id="PF14765">
    <property type="entry name" value="PS-DH"/>
    <property type="match status" value="1"/>
</dbReference>
<evidence type="ECO:0000256" key="39">
    <source>
        <dbReference type="ARBA" id="ARBA00048650"/>
    </source>
</evidence>
<comment type="catalytic activity">
    <reaction evidence="36">
        <text>(2E)-octenoyl-[ACP] + NADPH + H(+) = octanoyl-[ACP] + NADP(+)</text>
        <dbReference type="Rhea" id="RHEA:41848"/>
        <dbReference type="Rhea" id="RHEA-COMP:9635"/>
        <dbReference type="Rhea" id="RHEA-COMP:9636"/>
        <dbReference type="ChEBI" id="CHEBI:15378"/>
        <dbReference type="ChEBI" id="CHEBI:57783"/>
        <dbReference type="ChEBI" id="CHEBI:58349"/>
        <dbReference type="ChEBI" id="CHEBI:78462"/>
        <dbReference type="ChEBI" id="CHEBI:78463"/>
    </reaction>
    <physiologicalReaction direction="left-to-right" evidence="36">
        <dbReference type="Rhea" id="RHEA:41849"/>
    </physiologicalReaction>
</comment>
<evidence type="ECO:0000256" key="27">
    <source>
        <dbReference type="ARBA" id="ARBA00047500"/>
    </source>
</evidence>
<dbReference type="InterPro" id="IPR036291">
    <property type="entry name" value="NAD(P)-bd_dom_sf"/>
</dbReference>
<evidence type="ECO:0000256" key="2">
    <source>
        <dbReference type="ARBA" id="ARBA00022450"/>
    </source>
</evidence>
<dbReference type="Gene3D" id="3.30.559.30">
    <property type="entry name" value="Nonribosomal peptide synthetase, condensation domain"/>
    <property type="match status" value="1"/>
</dbReference>
<comment type="catalytic activity">
    <reaction evidence="48">
        <text>3-oxooctanoyl-[ACP] + NADPH + H(+) = (3R)-hydroxyoctanoyl-[ACP] + NADP(+)</text>
        <dbReference type="Rhea" id="RHEA:41840"/>
        <dbReference type="Rhea" id="RHEA-COMP:9633"/>
        <dbReference type="Rhea" id="RHEA-COMP:9634"/>
        <dbReference type="ChEBI" id="CHEBI:15378"/>
        <dbReference type="ChEBI" id="CHEBI:57783"/>
        <dbReference type="ChEBI" id="CHEBI:58349"/>
        <dbReference type="ChEBI" id="CHEBI:78460"/>
        <dbReference type="ChEBI" id="CHEBI:78461"/>
    </reaction>
    <physiologicalReaction direction="left-to-right" evidence="48">
        <dbReference type="Rhea" id="RHEA:41841"/>
    </physiologicalReaction>
</comment>
<evidence type="ECO:0000313" key="56">
    <source>
        <dbReference type="EMBL" id="EIW87472.1"/>
    </source>
</evidence>
<dbReference type="PROSITE" id="PS52019">
    <property type="entry name" value="PKS_MFAS_DH"/>
    <property type="match status" value="1"/>
</dbReference>
<gene>
    <name evidence="56" type="primary">pks-nrps1</name>
    <name evidence="56" type="ORF">CONPUDRAFT_79465</name>
</gene>
<comment type="catalytic activity">
    <reaction evidence="15">
        <text>(3R)-hydroxytetradecanoyl-[ACP] = (2E)-tetradecenoyl-[ACP] + H2O</text>
        <dbReference type="Rhea" id="RHEA:41892"/>
        <dbReference type="Rhea" id="RHEA-COMP:9646"/>
        <dbReference type="Rhea" id="RHEA-COMP:9647"/>
        <dbReference type="ChEBI" id="CHEBI:15377"/>
        <dbReference type="ChEBI" id="CHEBI:78474"/>
        <dbReference type="ChEBI" id="CHEBI:78475"/>
    </reaction>
    <physiologicalReaction direction="left-to-right" evidence="15">
        <dbReference type="Rhea" id="RHEA:41893"/>
    </physiologicalReaction>
</comment>
<dbReference type="InterPro" id="IPR010071">
    <property type="entry name" value="AA_adenyl_dom"/>
</dbReference>
<dbReference type="FunFam" id="2.30.38.10:FF:000001">
    <property type="entry name" value="Non-ribosomal peptide synthetase PvdI"/>
    <property type="match status" value="1"/>
</dbReference>
<keyword evidence="7" id="KW-0843">Virulence</keyword>
<dbReference type="Pfam" id="PF16197">
    <property type="entry name" value="KAsynt_C_assoc"/>
    <property type="match status" value="1"/>
</dbReference>
<evidence type="ECO:0000256" key="30">
    <source>
        <dbReference type="ARBA" id="ARBA00047897"/>
    </source>
</evidence>
<evidence type="ECO:0000256" key="26">
    <source>
        <dbReference type="ARBA" id="ARBA00047451"/>
    </source>
</evidence>
<evidence type="ECO:0000256" key="20">
    <source>
        <dbReference type="ARBA" id="ARBA00029443"/>
    </source>
</evidence>
<dbReference type="InterPro" id="IPR050091">
    <property type="entry name" value="PKS_NRPS_Biosynth_Enz"/>
</dbReference>
<keyword evidence="6" id="KW-0663">Pyridoxal phosphate</keyword>
<evidence type="ECO:0000256" key="51">
    <source>
        <dbReference type="ARBA" id="ARBA00049533"/>
    </source>
</evidence>
<evidence type="ECO:0000256" key="8">
    <source>
        <dbReference type="ARBA" id="ARBA00023239"/>
    </source>
</evidence>
<comment type="catalytic activity">
    <reaction evidence="24">
        <text>a (3R)-hydroxyacyl-[ACP] + NADP(+) = a 3-oxoacyl-[ACP] + NADPH + H(+)</text>
        <dbReference type="Rhea" id="RHEA:17397"/>
        <dbReference type="Rhea" id="RHEA-COMP:9916"/>
        <dbReference type="Rhea" id="RHEA-COMP:9945"/>
        <dbReference type="ChEBI" id="CHEBI:15378"/>
        <dbReference type="ChEBI" id="CHEBI:57783"/>
        <dbReference type="ChEBI" id="CHEBI:58349"/>
        <dbReference type="ChEBI" id="CHEBI:78776"/>
        <dbReference type="ChEBI" id="CHEBI:78827"/>
        <dbReference type="EC" id="1.1.1.100"/>
    </reaction>
    <physiologicalReaction direction="right-to-left" evidence="24">
        <dbReference type="Rhea" id="RHEA:17399"/>
    </physiologicalReaction>
</comment>
<evidence type="ECO:0000256" key="17">
    <source>
        <dbReference type="ARBA" id="ARBA00023401"/>
    </source>
</evidence>
<comment type="catalytic activity">
    <reaction evidence="43">
        <text>(2E)-octadecenoyl-[ACP] + NADPH + H(+) = octadecanoyl-[ACP] + NADP(+)</text>
        <dbReference type="Rhea" id="RHEA:41928"/>
        <dbReference type="Rhea" id="RHEA-COMP:9655"/>
        <dbReference type="Rhea" id="RHEA-COMP:9656"/>
        <dbReference type="ChEBI" id="CHEBI:15378"/>
        <dbReference type="ChEBI" id="CHEBI:57783"/>
        <dbReference type="ChEBI" id="CHEBI:58349"/>
        <dbReference type="ChEBI" id="CHEBI:78489"/>
        <dbReference type="ChEBI" id="CHEBI:78495"/>
    </reaction>
    <physiologicalReaction direction="left-to-right" evidence="43">
        <dbReference type="Rhea" id="RHEA:41929"/>
    </physiologicalReaction>
</comment>
<evidence type="ECO:0000256" key="31">
    <source>
        <dbReference type="ARBA" id="ARBA00047953"/>
    </source>
</evidence>
<comment type="catalytic activity">
    <reaction evidence="50">
        <text>(2E)-decenoyl-[ACP] + NADPH + H(+) = decanoyl-[ACP] + NADP(+)</text>
        <dbReference type="Rhea" id="RHEA:41864"/>
        <dbReference type="Rhea" id="RHEA-COMP:9639"/>
        <dbReference type="Rhea" id="RHEA-COMP:9640"/>
        <dbReference type="ChEBI" id="CHEBI:15378"/>
        <dbReference type="ChEBI" id="CHEBI:57783"/>
        <dbReference type="ChEBI" id="CHEBI:58349"/>
        <dbReference type="ChEBI" id="CHEBI:78467"/>
        <dbReference type="ChEBI" id="CHEBI:78468"/>
    </reaction>
    <physiologicalReaction direction="left-to-right" evidence="50">
        <dbReference type="Rhea" id="RHEA:41865"/>
    </physiologicalReaction>
</comment>
<dbReference type="InterPro" id="IPR013968">
    <property type="entry name" value="PKS_KR"/>
</dbReference>
<dbReference type="SUPFAM" id="SSF55048">
    <property type="entry name" value="Probable ACP-binding domain of malonyl-CoA ACP transacylase"/>
    <property type="match status" value="1"/>
</dbReference>
<comment type="catalytic activity">
    <reaction evidence="11">
        <text>(3R)-hydroxydodecanoyl-[ACP] = (2E)-dodecenoyl-[ACP] + H2O</text>
        <dbReference type="Rhea" id="RHEA:41876"/>
        <dbReference type="Rhea" id="RHEA-COMP:9642"/>
        <dbReference type="Rhea" id="RHEA-COMP:9643"/>
        <dbReference type="ChEBI" id="CHEBI:15377"/>
        <dbReference type="ChEBI" id="CHEBI:78470"/>
        <dbReference type="ChEBI" id="CHEBI:78472"/>
    </reaction>
    <physiologicalReaction direction="left-to-right" evidence="11">
        <dbReference type="Rhea" id="RHEA:41877"/>
    </physiologicalReaction>
</comment>
<dbReference type="GO" id="GO:0005886">
    <property type="term" value="C:plasma membrane"/>
    <property type="evidence" value="ECO:0007669"/>
    <property type="project" value="TreeGrafter"/>
</dbReference>
<dbReference type="Gene3D" id="3.40.50.1820">
    <property type="entry name" value="alpha/beta hydrolase"/>
    <property type="match status" value="1"/>
</dbReference>
<feature type="region of interest" description="C-terminal hotdog fold" evidence="52">
    <location>
        <begin position="1049"/>
        <end position="1215"/>
    </location>
</feature>
<evidence type="ECO:0000256" key="25">
    <source>
        <dbReference type="ARBA" id="ARBA00047440"/>
    </source>
</evidence>
<dbReference type="OrthoDB" id="416786at2759"/>
<dbReference type="CDD" id="cd00833">
    <property type="entry name" value="PKS"/>
    <property type="match status" value="1"/>
</dbReference>
<dbReference type="PROSITE" id="PS00606">
    <property type="entry name" value="KS3_1"/>
    <property type="match status" value="1"/>
</dbReference>
<comment type="catalytic activity">
    <reaction evidence="35">
        <text>tetradecanoyl-[ACP] + H2O = tetradecanoate + holo-[ACP] + H(+)</text>
        <dbReference type="Rhea" id="RHEA:30123"/>
        <dbReference type="Rhea" id="RHEA-COMP:9648"/>
        <dbReference type="Rhea" id="RHEA-COMP:9685"/>
        <dbReference type="ChEBI" id="CHEBI:15377"/>
        <dbReference type="ChEBI" id="CHEBI:15378"/>
        <dbReference type="ChEBI" id="CHEBI:30807"/>
        <dbReference type="ChEBI" id="CHEBI:64479"/>
        <dbReference type="ChEBI" id="CHEBI:78477"/>
        <dbReference type="EC" id="3.1.2.14"/>
    </reaction>
    <physiologicalReaction direction="left-to-right" evidence="35">
        <dbReference type="Rhea" id="RHEA:30124"/>
    </physiologicalReaction>
</comment>
<dbReference type="Gene3D" id="3.40.47.10">
    <property type="match status" value="1"/>
</dbReference>
<dbReference type="GO" id="GO:0019171">
    <property type="term" value="F:(3R)-hydroxyacyl-[acyl-carrier-protein] dehydratase activity"/>
    <property type="evidence" value="ECO:0007669"/>
    <property type="project" value="UniProtKB-EC"/>
</dbReference>
<dbReference type="Proteomes" id="UP000053558">
    <property type="component" value="Unassembled WGS sequence"/>
</dbReference>
<comment type="catalytic activity">
    <reaction evidence="44">
        <text>decanoyl-[ACP] + malonyl-[ACP] + H(+) = 3-oxododecanoyl-[ACP] + holo-[ACP] + CO2</text>
        <dbReference type="Rhea" id="RHEA:41868"/>
        <dbReference type="Rhea" id="RHEA-COMP:9623"/>
        <dbReference type="Rhea" id="RHEA-COMP:9640"/>
        <dbReference type="Rhea" id="RHEA-COMP:9641"/>
        <dbReference type="Rhea" id="RHEA-COMP:9685"/>
        <dbReference type="ChEBI" id="CHEBI:15378"/>
        <dbReference type="ChEBI" id="CHEBI:16526"/>
        <dbReference type="ChEBI" id="CHEBI:64479"/>
        <dbReference type="ChEBI" id="CHEBI:78449"/>
        <dbReference type="ChEBI" id="CHEBI:78468"/>
        <dbReference type="ChEBI" id="CHEBI:78469"/>
    </reaction>
    <physiologicalReaction direction="left-to-right" evidence="44">
        <dbReference type="Rhea" id="RHEA:41869"/>
    </physiologicalReaction>
</comment>
<keyword evidence="8" id="KW-0456">Lyase</keyword>
<comment type="catalytic activity">
    <reaction evidence="32">
        <text>acetyl-[ACP] + malonyl-[ACP] + H(+) = 3-oxobutanoyl-[ACP] + holo-[ACP] + CO2</text>
        <dbReference type="Rhea" id="RHEA:41800"/>
        <dbReference type="Rhea" id="RHEA-COMP:9621"/>
        <dbReference type="Rhea" id="RHEA-COMP:9623"/>
        <dbReference type="Rhea" id="RHEA-COMP:9625"/>
        <dbReference type="Rhea" id="RHEA-COMP:9685"/>
        <dbReference type="ChEBI" id="CHEBI:15378"/>
        <dbReference type="ChEBI" id="CHEBI:16526"/>
        <dbReference type="ChEBI" id="CHEBI:64479"/>
        <dbReference type="ChEBI" id="CHEBI:78446"/>
        <dbReference type="ChEBI" id="CHEBI:78449"/>
        <dbReference type="ChEBI" id="CHEBI:78450"/>
    </reaction>
    <physiologicalReaction direction="left-to-right" evidence="32">
        <dbReference type="Rhea" id="RHEA:41801"/>
    </physiologicalReaction>
</comment>
<evidence type="ECO:0000256" key="44">
    <source>
        <dbReference type="ARBA" id="ARBA00049109"/>
    </source>
</evidence>
<proteinExistence type="inferred from homology"/>
<keyword evidence="57" id="KW-1185">Reference proteome</keyword>
<keyword evidence="2" id="KW-0596">Phosphopantetheine</keyword>
<dbReference type="GO" id="GO:0005737">
    <property type="term" value="C:cytoplasm"/>
    <property type="evidence" value="ECO:0007669"/>
    <property type="project" value="TreeGrafter"/>
</dbReference>
<dbReference type="SMART" id="SM00829">
    <property type="entry name" value="PKS_ER"/>
    <property type="match status" value="1"/>
</dbReference>
<evidence type="ECO:0000256" key="15">
    <source>
        <dbReference type="ARBA" id="ARBA00023398"/>
    </source>
</evidence>
<keyword evidence="5" id="KW-0702">S-nitrosylation</keyword>
<dbReference type="SUPFAM" id="SSF47336">
    <property type="entry name" value="ACP-like"/>
    <property type="match status" value="1"/>
</dbReference>
<dbReference type="InterPro" id="IPR036736">
    <property type="entry name" value="ACP-like_sf"/>
</dbReference>
<dbReference type="PROSITE" id="PS00012">
    <property type="entry name" value="PHOSPHOPANTETHEINE"/>
    <property type="match status" value="1"/>
</dbReference>
<feature type="domain" description="Carrier" evidence="53">
    <location>
        <begin position="3220"/>
        <end position="3297"/>
    </location>
</feature>
<comment type="catalytic activity">
    <reaction evidence="41">
        <text>hexadecanoyl-[ACP] + H2O = hexadecanoate + holo-[ACP] + H(+)</text>
        <dbReference type="Rhea" id="RHEA:41932"/>
        <dbReference type="Rhea" id="RHEA-COMP:9652"/>
        <dbReference type="Rhea" id="RHEA-COMP:9685"/>
        <dbReference type="ChEBI" id="CHEBI:7896"/>
        <dbReference type="ChEBI" id="CHEBI:15377"/>
        <dbReference type="ChEBI" id="CHEBI:15378"/>
        <dbReference type="ChEBI" id="CHEBI:64479"/>
        <dbReference type="ChEBI" id="CHEBI:78483"/>
        <dbReference type="EC" id="3.1.2.14"/>
    </reaction>
    <physiologicalReaction direction="left-to-right" evidence="41">
        <dbReference type="Rhea" id="RHEA:41933"/>
    </physiologicalReaction>
</comment>
<comment type="catalytic activity">
    <reaction evidence="29">
        <text>(2E)-hexadecenoyl-[ACP] + NADPH + H(+) = hexadecanoyl-[ACP] + NADP(+)</text>
        <dbReference type="Rhea" id="RHEA:41912"/>
        <dbReference type="Rhea" id="RHEA-COMP:9651"/>
        <dbReference type="Rhea" id="RHEA-COMP:9652"/>
        <dbReference type="ChEBI" id="CHEBI:15378"/>
        <dbReference type="ChEBI" id="CHEBI:57783"/>
        <dbReference type="ChEBI" id="CHEBI:58349"/>
        <dbReference type="ChEBI" id="CHEBI:78481"/>
        <dbReference type="ChEBI" id="CHEBI:78483"/>
    </reaction>
    <physiologicalReaction direction="left-to-right" evidence="29">
        <dbReference type="Rhea" id="RHEA:41913"/>
    </physiologicalReaction>
</comment>
<dbReference type="GO" id="GO:0141148">
    <property type="term" value="F:enoyl-[acyl-carrier-protein] reductase (NADPH) activity"/>
    <property type="evidence" value="ECO:0007669"/>
    <property type="project" value="UniProtKB-EC"/>
</dbReference>
<comment type="catalytic activity">
    <reaction evidence="49">
        <text>butanoyl-[ACP] + malonyl-[ACP] + H(+) = 3-oxohexanoyl-[ACP] + holo-[ACP] + CO2</text>
        <dbReference type="Rhea" id="RHEA:41820"/>
        <dbReference type="Rhea" id="RHEA-COMP:9623"/>
        <dbReference type="Rhea" id="RHEA-COMP:9628"/>
        <dbReference type="Rhea" id="RHEA-COMP:9629"/>
        <dbReference type="Rhea" id="RHEA-COMP:9685"/>
        <dbReference type="ChEBI" id="CHEBI:15378"/>
        <dbReference type="ChEBI" id="CHEBI:16526"/>
        <dbReference type="ChEBI" id="CHEBI:64479"/>
        <dbReference type="ChEBI" id="CHEBI:78449"/>
        <dbReference type="ChEBI" id="CHEBI:78454"/>
        <dbReference type="ChEBI" id="CHEBI:78456"/>
    </reaction>
    <physiologicalReaction direction="left-to-right" evidence="49">
        <dbReference type="Rhea" id="RHEA:41821"/>
    </physiologicalReaction>
</comment>
<evidence type="ECO:0000256" key="43">
    <source>
        <dbReference type="ARBA" id="ARBA00049019"/>
    </source>
</evidence>
<evidence type="ECO:0000256" key="52">
    <source>
        <dbReference type="PROSITE-ProRule" id="PRU01363"/>
    </source>
</evidence>
<evidence type="ECO:0000256" key="5">
    <source>
        <dbReference type="ARBA" id="ARBA00022799"/>
    </source>
</evidence>
<comment type="similarity">
    <text evidence="21">Belongs to the NRP synthetase family.</text>
</comment>
<dbReference type="Gene3D" id="3.30.559.10">
    <property type="entry name" value="Chloramphenicol acetyltransferase-like domain"/>
    <property type="match status" value="1"/>
</dbReference>
<feature type="domain" description="Ketosynthase family 3 (KS3)" evidence="54">
    <location>
        <begin position="4"/>
        <end position="428"/>
    </location>
</feature>
<dbReference type="Gene3D" id="3.10.129.110">
    <property type="entry name" value="Polyketide synthase dehydratase"/>
    <property type="match status" value="1"/>
</dbReference>
<dbReference type="InterPro" id="IPR029058">
    <property type="entry name" value="AB_hydrolase_fold"/>
</dbReference>
<dbReference type="Pfam" id="PF00550">
    <property type="entry name" value="PP-binding"/>
    <property type="match status" value="2"/>
</dbReference>
<evidence type="ECO:0000256" key="45">
    <source>
        <dbReference type="ARBA" id="ARBA00049171"/>
    </source>
</evidence>
<comment type="catalytic activity">
    <reaction evidence="47">
        <text>3-oxohexadecanoyl-[ACP] + NADPH + H(+) = (3R)-hydroxyhexadecanoyl-[ACP] + NADP(+)</text>
        <dbReference type="Rhea" id="RHEA:41904"/>
        <dbReference type="Rhea" id="RHEA-COMP:9649"/>
        <dbReference type="Rhea" id="RHEA-COMP:9650"/>
        <dbReference type="ChEBI" id="CHEBI:15378"/>
        <dbReference type="ChEBI" id="CHEBI:57783"/>
        <dbReference type="ChEBI" id="CHEBI:58349"/>
        <dbReference type="ChEBI" id="CHEBI:78478"/>
        <dbReference type="ChEBI" id="CHEBI:78480"/>
    </reaction>
    <physiologicalReaction direction="left-to-right" evidence="47">
        <dbReference type="Rhea" id="RHEA:41905"/>
    </physiologicalReaction>
</comment>
<comment type="catalytic activity">
    <reaction evidence="34">
        <text>(2E)-dodecenoyl-[ACP] + NADPH + H(+) = dodecanoyl-[ACP] + NADP(+)</text>
        <dbReference type="Rhea" id="RHEA:41880"/>
        <dbReference type="Rhea" id="RHEA-COMP:9643"/>
        <dbReference type="Rhea" id="RHEA-COMP:9644"/>
        <dbReference type="ChEBI" id="CHEBI:15378"/>
        <dbReference type="ChEBI" id="CHEBI:57783"/>
        <dbReference type="ChEBI" id="CHEBI:58349"/>
        <dbReference type="ChEBI" id="CHEBI:65264"/>
        <dbReference type="ChEBI" id="CHEBI:78472"/>
    </reaction>
    <physiologicalReaction direction="left-to-right" evidence="34">
        <dbReference type="Rhea" id="RHEA:41881"/>
    </physiologicalReaction>
</comment>
<evidence type="ECO:0000256" key="32">
    <source>
        <dbReference type="ARBA" id="ARBA00047961"/>
    </source>
</evidence>
<dbReference type="InterPro" id="IPR014031">
    <property type="entry name" value="Ketoacyl_synth_C"/>
</dbReference>
<evidence type="ECO:0000256" key="11">
    <source>
        <dbReference type="ARBA" id="ARBA00023351"/>
    </source>
</evidence>
<evidence type="ECO:0000256" key="33">
    <source>
        <dbReference type="ARBA" id="ARBA00048051"/>
    </source>
</evidence>
<evidence type="ECO:0000256" key="19">
    <source>
        <dbReference type="ARBA" id="ARBA00023442"/>
    </source>
</evidence>
<evidence type="ECO:0000256" key="12">
    <source>
        <dbReference type="ARBA" id="ARBA00023373"/>
    </source>
</evidence>
<dbReference type="GO" id="GO:0004316">
    <property type="term" value="F:3-oxoacyl-[acyl-carrier-protein] reductase (NADPH) activity"/>
    <property type="evidence" value="ECO:0007669"/>
    <property type="project" value="UniProtKB-EC"/>
</dbReference>
<evidence type="ECO:0000256" key="38">
    <source>
        <dbReference type="ARBA" id="ARBA00048571"/>
    </source>
</evidence>
<comment type="catalytic activity">
    <reaction evidence="13">
        <text>(3R)-hydroxydecanoyl-[ACP] = (2E)-decenoyl-[ACP] + H2O</text>
        <dbReference type="Rhea" id="RHEA:41860"/>
        <dbReference type="Rhea" id="RHEA-COMP:9638"/>
        <dbReference type="Rhea" id="RHEA-COMP:9639"/>
        <dbReference type="ChEBI" id="CHEBI:15377"/>
        <dbReference type="ChEBI" id="CHEBI:78466"/>
        <dbReference type="ChEBI" id="CHEBI:78467"/>
    </reaction>
    <physiologicalReaction direction="left-to-right" evidence="13">
        <dbReference type="Rhea" id="RHEA:41861"/>
    </physiologicalReaction>
</comment>
<comment type="catalytic activity">
    <reaction evidence="40">
        <text>holo-[ACP] + acetyl-CoA = acetyl-[ACP] + CoA</text>
        <dbReference type="Rhea" id="RHEA:41788"/>
        <dbReference type="Rhea" id="RHEA-COMP:9621"/>
        <dbReference type="Rhea" id="RHEA-COMP:9685"/>
        <dbReference type="ChEBI" id="CHEBI:57287"/>
        <dbReference type="ChEBI" id="CHEBI:57288"/>
        <dbReference type="ChEBI" id="CHEBI:64479"/>
        <dbReference type="ChEBI" id="CHEBI:78446"/>
        <dbReference type="EC" id="2.3.1.38"/>
    </reaction>
    <physiologicalReaction direction="left-to-right" evidence="40">
        <dbReference type="Rhea" id="RHEA:41789"/>
    </physiologicalReaction>
</comment>
<reference evidence="57" key="1">
    <citation type="journal article" date="2012" name="Science">
        <title>The Paleozoic origin of enzymatic lignin decomposition reconstructed from 31 fungal genomes.</title>
        <authorList>
            <person name="Floudas D."/>
            <person name="Binder M."/>
            <person name="Riley R."/>
            <person name="Barry K."/>
            <person name="Blanchette R.A."/>
            <person name="Henrissat B."/>
            <person name="Martinez A.T."/>
            <person name="Otillar R."/>
            <person name="Spatafora J.W."/>
            <person name="Yadav J.S."/>
            <person name="Aerts A."/>
            <person name="Benoit I."/>
            <person name="Boyd A."/>
            <person name="Carlson A."/>
            <person name="Copeland A."/>
            <person name="Coutinho P.M."/>
            <person name="de Vries R.P."/>
            <person name="Ferreira P."/>
            <person name="Findley K."/>
            <person name="Foster B."/>
            <person name="Gaskell J."/>
            <person name="Glotzer D."/>
            <person name="Gorecki P."/>
            <person name="Heitman J."/>
            <person name="Hesse C."/>
            <person name="Hori C."/>
            <person name="Igarashi K."/>
            <person name="Jurgens J.A."/>
            <person name="Kallen N."/>
            <person name="Kersten P."/>
            <person name="Kohler A."/>
            <person name="Kuees U."/>
            <person name="Kumar T.K.A."/>
            <person name="Kuo A."/>
            <person name="LaButti K."/>
            <person name="Larrondo L.F."/>
            <person name="Lindquist E."/>
            <person name="Ling A."/>
            <person name="Lombard V."/>
            <person name="Lucas S."/>
            <person name="Lundell T."/>
            <person name="Martin R."/>
            <person name="McLaughlin D.J."/>
            <person name="Morgenstern I."/>
            <person name="Morin E."/>
            <person name="Murat C."/>
            <person name="Nagy L.G."/>
            <person name="Nolan M."/>
            <person name="Ohm R.A."/>
            <person name="Patyshakuliyeva A."/>
            <person name="Rokas A."/>
            <person name="Ruiz-Duenas F.J."/>
            <person name="Sabat G."/>
            <person name="Salamov A."/>
            <person name="Samejima M."/>
            <person name="Schmutz J."/>
            <person name="Slot J.C."/>
            <person name="St John F."/>
            <person name="Stenlid J."/>
            <person name="Sun H."/>
            <person name="Sun S."/>
            <person name="Syed K."/>
            <person name="Tsang A."/>
            <person name="Wiebenga A."/>
            <person name="Young D."/>
            <person name="Pisabarro A."/>
            <person name="Eastwood D.C."/>
            <person name="Martin F."/>
            <person name="Cullen D."/>
            <person name="Grigoriev I.V."/>
            <person name="Hibbett D.S."/>
        </authorList>
    </citation>
    <scope>NUCLEOTIDE SEQUENCE [LARGE SCALE GENOMIC DNA]</scope>
    <source>
        <strain evidence="57">RWD-64-598 SS2</strain>
    </source>
</reference>
<comment type="catalytic activity">
    <reaction evidence="31">
        <text>3-oxobutanoyl-[ACP] + NADPH + H(+) = (3R)-hydroxybutanoyl-[ACP] + NADP(+)</text>
        <dbReference type="Rhea" id="RHEA:41804"/>
        <dbReference type="Rhea" id="RHEA-COMP:9625"/>
        <dbReference type="Rhea" id="RHEA-COMP:9626"/>
        <dbReference type="ChEBI" id="CHEBI:15378"/>
        <dbReference type="ChEBI" id="CHEBI:57783"/>
        <dbReference type="ChEBI" id="CHEBI:58349"/>
        <dbReference type="ChEBI" id="CHEBI:78450"/>
        <dbReference type="ChEBI" id="CHEBI:78451"/>
    </reaction>
    <physiologicalReaction direction="left-to-right" evidence="31">
        <dbReference type="Rhea" id="RHEA:41805"/>
    </physiologicalReaction>
</comment>
<dbReference type="Gene3D" id="2.30.38.10">
    <property type="entry name" value="Luciferase, Domain 3"/>
    <property type="match status" value="1"/>
</dbReference>
<comment type="catalytic activity">
    <reaction evidence="42">
        <text>3-oxotetradecanoyl-[ACP] + NADPH + H(+) = (3R)-hydroxytetradecanoyl-[ACP] + NADP(+)</text>
        <dbReference type="Rhea" id="RHEA:41888"/>
        <dbReference type="Rhea" id="RHEA-COMP:9645"/>
        <dbReference type="Rhea" id="RHEA-COMP:9646"/>
        <dbReference type="ChEBI" id="CHEBI:15378"/>
        <dbReference type="ChEBI" id="CHEBI:57783"/>
        <dbReference type="ChEBI" id="CHEBI:58349"/>
        <dbReference type="ChEBI" id="CHEBI:78473"/>
        <dbReference type="ChEBI" id="CHEBI:78474"/>
    </reaction>
    <physiologicalReaction direction="left-to-right" evidence="42">
        <dbReference type="Rhea" id="RHEA:41889"/>
    </physiologicalReaction>
</comment>
<dbReference type="GO" id="GO:0006633">
    <property type="term" value="P:fatty acid biosynthetic process"/>
    <property type="evidence" value="ECO:0007669"/>
    <property type="project" value="InterPro"/>
</dbReference>
<evidence type="ECO:0000256" key="48">
    <source>
        <dbReference type="ARBA" id="ARBA00049422"/>
    </source>
</evidence>
<dbReference type="InterPro" id="IPR023213">
    <property type="entry name" value="CAT-like_dom_sf"/>
</dbReference>
<evidence type="ECO:0000256" key="21">
    <source>
        <dbReference type="ARBA" id="ARBA00029454"/>
    </source>
</evidence>
<evidence type="ECO:0000256" key="50">
    <source>
        <dbReference type="ARBA" id="ARBA00049521"/>
    </source>
</evidence>
<dbReference type="InterPro" id="IPR016036">
    <property type="entry name" value="Malonyl_transacylase_ACP-bd"/>
</dbReference>
<dbReference type="SUPFAM" id="SSF52777">
    <property type="entry name" value="CoA-dependent acyltransferases"/>
    <property type="match status" value="2"/>
</dbReference>
<feature type="domain" description="PKS/mFAS DH" evidence="55">
    <location>
        <begin position="909"/>
        <end position="1215"/>
    </location>
</feature>
<comment type="catalytic activity">
    <reaction evidence="10">
        <text>(3R)-hydroxyoctanoyl-[ACP] = (2E)-octenoyl-[ACP] + H2O</text>
        <dbReference type="Rhea" id="RHEA:41844"/>
        <dbReference type="Rhea" id="RHEA-COMP:9634"/>
        <dbReference type="Rhea" id="RHEA-COMP:9635"/>
        <dbReference type="ChEBI" id="CHEBI:15377"/>
        <dbReference type="ChEBI" id="CHEBI:78461"/>
        <dbReference type="ChEBI" id="CHEBI:78462"/>
    </reaction>
    <physiologicalReaction direction="left-to-right" evidence="10">
        <dbReference type="Rhea" id="RHEA:41845"/>
    </physiologicalReaction>
</comment>
<comment type="catalytic activity">
    <reaction evidence="51">
        <text>octanoyl-[ACP] + malonyl-[ACP] + H(+) = 3-oxodecanoyl-[ACP] + holo-[ACP] + CO2</text>
        <dbReference type="Rhea" id="RHEA:41852"/>
        <dbReference type="Rhea" id="RHEA-COMP:9623"/>
        <dbReference type="Rhea" id="RHEA-COMP:9636"/>
        <dbReference type="Rhea" id="RHEA-COMP:9637"/>
        <dbReference type="Rhea" id="RHEA-COMP:9685"/>
        <dbReference type="ChEBI" id="CHEBI:15378"/>
        <dbReference type="ChEBI" id="CHEBI:16526"/>
        <dbReference type="ChEBI" id="CHEBI:64479"/>
        <dbReference type="ChEBI" id="CHEBI:78449"/>
        <dbReference type="ChEBI" id="CHEBI:78463"/>
        <dbReference type="ChEBI" id="CHEBI:78464"/>
    </reaction>
    <physiologicalReaction direction="left-to-right" evidence="51">
        <dbReference type="Rhea" id="RHEA:41853"/>
    </physiologicalReaction>
</comment>
<accession>A0A5M3N7Q4</accession>
<dbReference type="FunFam" id="3.40.50.980:FF:000001">
    <property type="entry name" value="Non-ribosomal peptide synthetase"/>
    <property type="match status" value="1"/>
</dbReference>
<dbReference type="InterPro" id="IPR042104">
    <property type="entry name" value="PKS_dehydratase_sf"/>
</dbReference>
<dbReference type="FunFam" id="3.40.50.12780:FF:000012">
    <property type="entry name" value="Non-ribosomal peptide synthetase"/>
    <property type="match status" value="1"/>
</dbReference>
<evidence type="ECO:0000259" key="55">
    <source>
        <dbReference type="PROSITE" id="PS52019"/>
    </source>
</evidence>
<dbReference type="SMART" id="SM00822">
    <property type="entry name" value="PKS_KR"/>
    <property type="match status" value="1"/>
</dbReference>
<dbReference type="Pfam" id="PF00698">
    <property type="entry name" value="Acyl_transf_1"/>
    <property type="match status" value="1"/>
</dbReference>
<dbReference type="InterPro" id="IPR045851">
    <property type="entry name" value="AMP-bd_C_sf"/>
</dbReference>
<dbReference type="InterPro" id="IPR001227">
    <property type="entry name" value="Ac_transferase_dom_sf"/>
</dbReference>
<evidence type="ECO:0000256" key="35">
    <source>
        <dbReference type="ARBA" id="ARBA00048289"/>
    </source>
</evidence>
<comment type="catalytic activity">
    <reaction evidence="33">
        <text>hexadecanoyl-[ACP] + malonyl-[ACP] + H(+) = 3-oxooctadecanoyl-[ACP] + holo-[ACP] + CO2</text>
        <dbReference type="Rhea" id="RHEA:41916"/>
        <dbReference type="Rhea" id="RHEA-COMP:9623"/>
        <dbReference type="Rhea" id="RHEA-COMP:9652"/>
        <dbReference type="Rhea" id="RHEA-COMP:9653"/>
        <dbReference type="Rhea" id="RHEA-COMP:9685"/>
        <dbReference type="ChEBI" id="CHEBI:15378"/>
        <dbReference type="ChEBI" id="CHEBI:16526"/>
        <dbReference type="ChEBI" id="CHEBI:64479"/>
        <dbReference type="ChEBI" id="CHEBI:78449"/>
        <dbReference type="ChEBI" id="CHEBI:78483"/>
        <dbReference type="ChEBI" id="CHEBI:78487"/>
    </reaction>
    <physiologicalReaction direction="left-to-right" evidence="33">
        <dbReference type="Rhea" id="RHEA:41917"/>
    </physiologicalReaction>
</comment>
<comment type="function">
    <text evidence="19">Fatty acid synthetase is a multifunctional enzyme that catalyzes the de novo biosynthesis of long-chain saturated fatty acids starting from acetyl-CoA and malonyl-CoA in the presence of NADPH. This multifunctional protein contains 7 catalytic activities and a site for the binding of the prosthetic group 4'-phosphopantetheine of the acyl carrier protein ([ACP]) domain.</text>
</comment>
<comment type="catalytic activity">
    <reaction evidence="30">
        <text>(2E)-hexenoyl-[ACP] + NADPH + H(+) = hexanoyl-[ACP] + NADP(+)</text>
        <dbReference type="Rhea" id="RHEA:41832"/>
        <dbReference type="Rhea" id="RHEA-COMP:9631"/>
        <dbReference type="Rhea" id="RHEA-COMP:9632"/>
        <dbReference type="ChEBI" id="CHEBI:15378"/>
        <dbReference type="ChEBI" id="CHEBI:57783"/>
        <dbReference type="ChEBI" id="CHEBI:58349"/>
        <dbReference type="ChEBI" id="CHEBI:78458"/>
        <dbReference type="ChEBI" id="CHEBI:78459"/>
    </reaction>
    <physiologicalReaction direction="left-to-right" evidence="30">
        <dbReference type="Rhea" id="RHEA:41833"/>
    </physiologicalReaction>
</comment>
<dbReference type="PROSITE" id="PS50075">
    <property type="entry name" value="CARRIER"/>
    <property type="match status" value="1"/>
</dbReference>
<dbReference type="GO" id="GO:0004313">
    <property type="term" value="F:[acyl-carrier-protein] S-acetyltransferase activity"/>
    <property type="evidence" value="ECO:0007669"/>
    <property type="project" value="UniProtKB-EC"/>
</dbReference>
<dbReference type="InterPro" id="IPR032821">
    <property type="entry name" value="PKS_assoc"/>
</dbReference>
<protein>
    <submittedName>
        <fullName evidence="56">Polyketide synthetase</fullName>
    </submittedName>
</protein>
<dbReference type="GO" id="GO:0004315">
    <property type="term" value="F:3-oxoacyl-[acyl-carrier-protein] synthase activity"/>
    <property type="evidence" value="ECO:0007669"/>
    <property type="project" value="UniProtKB-EC"/>
</dbReference>
<dbReference type="NCBIfam" id="TIGR01733">
    <property type="entry name" value="AA-adenyl-dom"/>
    <property type="match status" value="1"/>
</dbReference>
<evidence type="ECO:0000259" key="54">
    <source>
        <dbReference type="PROSITE" id="PS52004"/>
    </source>
</evidence>
<evidence type="ECO:0000256" key="18">
    <source>
        <dbReference type="ARBA" id="ARBA00023402"/>
    </source>
</evidence>
<dbReference type="PANTHER" id="PTHR43775:SF37">
    <property type="entry name" value="SI:DKEY-61P9.11"/>
    <property type="match status" value="1"/>
</dbReference>
<dbReference type="InterPro" id="IPR016035">
    <property type="entry name" value="Acyl_Trfase/lysoPLipase"/>
</dbReference>
<dbReference type="Gene3D" id="3.40.50.720">
    <property type="entry name" value="NAD(P)-binding Rossmann-like Domain"/>
    <property type="match status" value="1"/>
</dbReference>
<comment type="catalytic activity">
    <reaction evidence="28">
        <text>dodecanoyl-[ACP] + malonyl-[ACP] + H(+) = 3-oxotetradecanoyl-[ACP] + holo-[ACP] + CO2</text>
        <dbReference type="Rhea" id="RHEA:41884"/>
        <dbReference type="Rhea" id="RHEA-COMP:9623"/>
        <dbReference type="Rhea" id="RHEA-COMP:9644"/>
        <dbReference type="Rhea" id="RHEA-COMP:9645"/>
        <dbReference type="Rhea" id="RHEA-COMP:9685"/>
        <dbReference type="ChEBI" id="CHEBI:15378"/>
        <dbReference type="ChEBI" id="CHEBI:16526"/>
        <dbReference type="ChEBI" id="CHEBI:64479"/>
        <dbReference type="ChEBI" id="CHEBI:65264"/>
        <dbReference type="ChEBI" id="CHEBI:78449"/>
        <dbReference type="ChEBI" id="CHEBI:78473"/>
    </reaction>
    <physiologicalReaction direction="left-to-right" evidence="28">
        <dbReference type="Rhea" id="RHEA:41885"/>
    </physiologicalReaction>
</comment>
<comment type="catalytic activity">
    <reaction evidence="25">
        <text>3-oxodecanoyl-[ACP] + NADPH + H(+) = (3R)-hydroxydecanoyl-[ACP] + NADP(+)</text>
        <dbReference type="Rhea" id="RHEA:41856"/>
        <dbReference type="Rhea" id="RHEA-COMP:9637"/>
        <dbReference type="Rhea" id="RHEA-COMP:9638"/>
        <dbReference type="ChEBI" id="CHEBI:15378"/>
        <dbReference type="ChEBI" id="CHEBI:57783"/>
        <dbReference type="ChEBI" id="CHEBI:58349"/>
        <dbReference type="ChEBI" id="CHEBI:78464"/>
        <dbReference type="ChEBI" id="CHEBI:78466"/>
    </reaction>
    <physiologicalReaction direction="left-to-right" evidence="25">
        <dbReference type="Rhea" id="RHEA:41857"/>
    </physiologicalReaction>
</comment>
<comment type="catalytic activity">
    <reaction evidence="12">
        <text>(3R)-hydroxyhexanoyl-[ACP] = (2E)-hexenoyl-[ACP] + H2O</text>
        <dbReference type="Rhea" id="RHEA:41828"/>
        <dbReference type="Rhea" id="RHEA-COMP:9630"/>
        <dbReference type="Rhea" id="RHEA-COMP:9631"/>
        <dbReference type="ChEBI" id="CHEBI:15377"/>
        <dbReference type="ChEBI" id="CHEBI:78457"/>
        <dbReference type="ChEBI" id="CHEBI:78458"/>
    </reaction>
    <physiologicalReaction direction="left-to-right" evidence="12">
        <dbReference type="Rhea" id="RHEA:41829"/>
    </physiologicalReaction>
</comment>
<dbReference type="Gene3D" id="3.40.50.980">
    <property type="match status" value="2"/>
</dbReference>
<evidence type="ECO:0000256" key="36">
    <source>
        <dbReference type="ARBA" id="ARBA00048420"/>
    </source>
</evidence>
<dbReference type="InterPro" id="IPR049900">
    <property type="entry name" value="PKS_mFAS_DH"/>
</dbReference>
<dbReference type="Pfam" id="PF02801">
    <property type="entry name" value="Ketoacyl-synt_C"/>
    <property type="match status" value="1"/>
</dbReference>
<dbReference type="GeneID" id="19209928"/>
<feature type="region of interest" description="N-terminal hotdog fold" evidence="52">
    <location>
        <begin position="909"/>
        <end position="1031"/>
    </location>
</feature>
<feature type="active site" description="Proton acceptor; for dehydratase activity" evidence="52">
    <location>
        <position position="943"/>
    </location>
</feature>
<dbReference type="SMART" id="SM00825">
    <property type="entry name" value="PKS_KS"/>
    <property type="match status" value="1"/>
</dbReference>
<dbReference type="InterPro" id="IPR014030">
    <property type="entry name" value="Ketoacyl_synth_N"/>
</dbReference>
<comment type="catalytic activity">
    <reaction evidence="46">
        <text>3-oxododecanoyl-[ACP] + NADPH + H(+) = (3R)-hydroxydodecanoyl-[ACP] + NADP(+)</text>
        <dbReference type="Rhea" id="RHEA:41872"/>
        <dbReference type="Rhea" id="RHEA-COMP:9641"/>
        <dbReference type="Rhea" id="RHEA-COMP:9642"/>
        <dbReference type="ChEBI" id="CHEBI:15378"/>
        <dbReference type="ChEBI" id="CHEBI:57783"/>
        <dbReference type="ChEBI" id="CHEBI:58349"/>
        <dbReference type="ChEBI" id="CHEBI:78469"/>
        <dbReference type="ChEBI" id="CHEBI:78470"/>
    </reaction>
    <physiologicalReaction direction="left-to-right" evidence="46">
        <dbReference type="Rhea" id="RHEA:41873"/>
    </physiologicalReaction>
</comment>
<dbReference type="RefSeq" id="XP_007762872.1">
    <property type="nucleotide sequence ID" value="XM_007764682.1"/>
</dbReference>
<evidence type="ECO:0000256" key="22">
    <source>
        <dbReference type="ARBA" id="ARBA00047300"/>
    </source>
</evidence>
<keyword evidence="4" id="KW-0808">Transferase</keyword>
<evidence type="ECO:0000256" key="47">
    <source>
        <dbReference type="ARBA" id="ARBA00049414"/>
    </source>
</evidence>
<feature type="active site" description="Proton donor; for dehydratase activity" evidence="52">
    <location>
        <position position="1118"/>
    </location>
</feature>
<comment type="catalytic activity">
    <reaction evidence="16">
        <text>(3R)-hydroxyoctadecanoyl-[ACP] = (2E)-octadecenoyl-[ACP] + H2O</text>
        <dbReference type="Rhea" id="RHEA:41924"/>
        <dbReference type="Rhea" id="RHEA-COMP:9654"/>
        <dbReference type="Rhea" id="RHEA-COMP:9655"/>
        <dbReference type="ChEBI" id="CHEBI:15377"/>
        <dbReference type="ChEBI" id="CHEBI:78488"/>
        <dbReference type="ChEBI" id="CHEBI:78489"/>
    </reaction>
    <physiologicalReaction direction="left-to-right" evidence="16">
        <dbReference type="Rhea" id="RHEA:41925"/>
    </physiologicalReaction>
</comment>
<dbReference type="CDD" id="cd05930">
    <property type="entry name" value="A_NRPS"/>
    <property type="match status" value="1"/>
</dbReference>
<dbReference type="Gene3D" id="3.90.180.10">
    <property type="entry name" value="Medium-chain alcohol dehydrogenases, catalytic domain"/>
    <property type="match status" value="1"/>
</dbReference>
<evidence type="ECO:0000256" key="34">
    <source>
        <dbReference type="ARBA" id="ARBA00048281"/>
    </source>
</evidence>
<keyword evidence="3" id="KW-0597">Phosphoprotein</keyword>
<evidence type="ECO:0000256" key="10">
    <source>
        <dbReference type="ARBA" id="ARBA00023332"/>
    </source>
</evidence>
<dbReference type="InterPro" id="IPR001031">
    <property type="entry name" value="Thioesterase"/>
</dbReference>
<dbReference type="EMBL" id="JH711573">
    <property type="protein sequence ID" value="EIW87472.1"/>
    <property type="molecule type" value="Genomic_DNA"/>
</dbReference>
<comment type="catalytic activity">
    <reaction evidence="26">
        <text>tetradecanoyl-[ACP] + malonyl-[ACP] + H(+) = 3-oxohexadecanoyl-[ACP] + holo-[ACP] + CO2</text>
        <dbReference type="Rhea" id="RHEA:41900"/>
        <dbReference type="Rhea" id="RHEA-COMP:9623"/>
        <dbReference type="Rhea" id="RHEA-COMP:9648"/>
        <dbReference type="Rhea" id="RHEA-COMP:9649"/>
        <dbReference type="Rhea" id="RHEA-COMP:9685"/>
        <dbReference type="ChEBI" id="CHEBI:15378"/>
        <dbReference type="ChEBI" id="CHEBI:16526"/>
        <dbReference type="ChEBI" id="CHEBI:64479"/>
        <dbReference type="ChEBI" id="CHEBI:78449"/>
        <dbReference type="ChEBI" id="CHEBI:78477"/>
        <dbReference type="ChEBI" id="CHEBI:78478"/>
    </reaction>
    <physiologicalReaction direction="left-to-right" evidence="26">
        <dbReference type="Rhea" id="RHEA:41901"/>
    </physiologicalReaction>
</comment>
<dbReference type="PANTHER" id="PTHR43775">
    <property type="entry name" value="FATTY ACID SYNTHASE"/>
    <property type="match status" value="1"/>
</dbReference>
<dbReference type="Pfam" id="PF00109">
    <property type="entry name" value="ketoacyl-synt"/>
    <property type="match status" value="1"/>
</dbReference>
<comment type="catalytic activity">
    <reaction evidence="39">
        <text>a 2,3-saturated acyl-[ACP] + NADP(+) = a (2E)-enoyl-[ACP] + NADPH + H(+)</text>
        <dbReference type="Rhea" id="RHEA:22564"/>
        <dbReference type="Rhea" id="RHEA-COMP:9925"/>
        <dbReference type="Rhea" id="RHEA-COMP:9926"/>
        <dbReference type="ChEBI" id="CHEBI:15378"/>
        <dbReference type="ChEBI" id="CHEBI:57783"/>
        <dbReference type="ChEBI" id="CHEBI:58349"/>
        <dbReference type="ChEBI" id="CHEBI:78784"/>
        <dbReference type="ChEBI" id="CHEBI:78785"/>
        <dbReference type="EC" id="1.3.1.39"/>
    </reaction>
    <physiologicalReaction direction="right-to-left" evidence="39">
        <dbReference type="Rhea" id="RHEA:22566"/>
    </physiologicalReaction>
</comment>
<dbReference type="InterPro" id="IPR057326">
    <property type="entry name" value="KR_dom"/>
</dbReference>
<dbReference type="SMART" id="SM00827">
    <property type="entry name" value="PKS_AT"/>
    <property type="match status" value="1"/>
</dbReference>
<dbReference type="SUPFAM" id="SSF53474">
    <property type="entry name" value="alpha/beta-Hydrolases"/>
    <property type="match status" value="1"/>
</dbReference>
<evidence type="ECO:0000256" key="46">
    <source>
        <dbReference type="ARBA" id="ARBA00049263"/>
    </source>
</evidence>
<comment type="catalytic activity">
    <reaction evidence="22">
        <text>3-oxooctadecanoyl-[ACP] + NADPH + H(+) = (3R)-hydroxyoctadecanoyl-[ACP] + NADP(+)</text>
        <dbReference type="Rhea" id="RHEA:41920"/>
        <dbReference type="Rhea" id="RHEA-COMP:9653"/>
        <dbReference type="Rhea" id="RHEA-COMP:9654"/>
        <dbReference type="ChEBI" id="CHEBI:15378"/>
        <dbReference type="ChEBI" id="CHEBI:57783"/>
        <dbReference type="ChEBI" id="CHEBI:58349"/>
        <dbReference type="ChEBI" id="CHEBI:78487"/>
        <dbReference type="ChEBI" id="CHEBI:78488"/>
    </reaction>
    <physiologicalReaction direction="left-to-right" evidence="22">
        <dbReference type="Rhea" id="RHEA:41921"/>
    </physiologicalReaction>
</comment>
<dbReference type="InterPro" id="IPR020841">
    <property type="entry name" value="PKS_Beta-ketoAc_synthase_dom"/>
</dbReference>
<dbReference type="SUPFAM" id="SSF52151">
    <property type="entry name" value="FabD/lysophospholipase-like"/>
    <property type="match status" value="1"/>
</dbReference>
<dbReference type="Gene3D" id="1.10.1200.10">
    <property type="entry name" value="ACP-like"/>
    <property type="match status" value="1"/>
</dbReference>
<dbReference type="InterPro" id="IPR018201">
    <property type="entry name" value="Ketoacyl_synth_AS"/>
</dbReference>
<dbReference type="SUPFAM" id="SSF51735">
    <property type="entry name" value="NAD(P)-binding Rossmann-fold domains"/>
    <property type="match status" value="2"/>
</dbReference>
<comment type="catalytic activity">
    <reaction evidence="17">
        <text>(3R)-hydroxyhexadecanoyl-[ACP] = (2E)-hexadecenoyl-[ACP] + H2O</text>
        <dbReference type="Rhea" id="RHEA:41908"/>
        <dbReference type="Rhea" id="RHEA-COMP:9650"/>
        <dbReference type="Rhea" id="RHEA-COMP:9651"/>
        <dbReference type="ChEBI" id="CHEBI:15377"/>
        <dbReference type="ChEBI" id="CHEBI:78480"/>
        <dbReference type="ChEBI" id="CHEBI:78481"/>
    </reaction>
    <physiologicalReaction direction="left-to-right" evidence="17">
        <dbReference type="Rhea" id="RHEA:41909"/>
    </physiologicalReaction>
</comment>
<evidence type="ECO:0000256" key="42">
    <source>
        <dbReference type="ARBA" id="ARBA00048935"/>
    </source>
</evidence>
<comment type="caution">
    <text evidence="56">The sequence shown here is derived from an EMBL/GenBank/DDBJ whole genome shotgun (WGS) entry which is preliminary data.</text>
</comment>
<evidence type="ECO:0000256" key="7">
    <source>
        <dbReference type="ARBA" id="ARBA00023026"/>
    </source>
</evidence>
<dbReference type="Pfam" id="PF08659">
    <property type="entry name" value="KR"/>
    <property type="match status" value="1"/>
</dbReference>
<dbReference type="InterPro" id="IPR009081">
    <property type="entry name" value="PP-bd_ACP"/>
</dbReference>
<dbReference type="InterPro" id="IPR006162">
    <property type="entry name" value="Ppantetheine_attach_site"/>
</dbReference>
<organism evidence="56 57">
    <name type="scientific">Coniophora puteana (strain RWD-64-598)</name>
    <name type="common">Brown rot fungus</name>
    <dbReference type="NCBI Taxonomy" id="741705"/>
    <lineage>
        <taxon>Eukaryota</taxon>
        <taxon>Fungi</taxon>
        <taxon>Dikarya</taxon>
        <taxon>Basidiomycota</taxon>
        <taxon>Agaricomycotina</taxon>
        <taxon>Agaricomycetes</taxon>
        <taxon>Agaricomycetidae</taxon>
        <taxon>Boletales</taxon>
        <taxon>Coniophorineae</taxon>
        <taxon>Coniophoraceae</taxon>
        <taxon>Coniophora</taxon>
    </lineage>
</organism>
<dbReference type="InterPro" id="IPR020843">
    <property type="entry name" value="ER"/>
</dbReference>
<evidence type="ECO:0000256" key="37">
    <source>
        <dbReference type="ARBA" id="ARBA00048506"/>
    </source>
</evidence>
<evidence type="ECO:0000256" key="24">
    <source>
        <dbReference type="ARBA" id="ARBA00047400"/>
    </source>
</evidence>
<evidence type="ECO:0000256" key="3">
    <source>
        <dbReference type="ARBA" id="ARBA00022553"/>
    </source>
</evidence>
<dbReference type="InterPro" id="IPR016039">
    <property type="entry name" value="Thiolase-like"/>
</dbReference>
<dbReference type="PROSITE" id="PS52004">
    <property type="entry name" value="KS3_2"/>
    <property type="match status" value="1"/>
</dbReference>
<keyword evidence="9" id="KW-0511">Multifunctional enzyme</keyword>
<dbReference type="Gene3D" id="3.30.300.30">
    <property type="match status" value="1"/>
</dbReference>
<dbReference type="GO" id="GO:0044550">
    <property type="term" value="P:secondary metabolite biosynthetic process"/>
    <property type="evidence" value="ECO:0007669"/>
    <property type="project" value="UniProtKB-ARBA"/>
</dbReference>
<comment type="similarity">
    <text evidence="20">In the C-terminal section; belongs to the NRP synthetase family.</text>
</comment>
<dbReference type="Pfam" id="PF00975">
    <property type="entry name" value="Thioesterase"/>
    <property type="match status" value="1"/>
</dbReference>
<dbReference type="GO" id="GO:0016297">
    <property type="term" value="F:fatty acyl-[ACP] hydrolase activity"/>
    <property type="evidence" value="ECO:0007669"/>
    <property type="project" value="UniProtKB-EC"/>
</dbReference>
<dbReference type="InterPro" id="IPR001242">
    <property type="entry name" value="Condensation_dom"/>
</dbReference>
<sequence length="3567" mass="389008">MSAEVPVAIIGLGGRFPGGSDTPRLFYEFLRNKGDGMIEPPLERWDHAEWSGNPGEPGKYCAAKAGFISDIDHFDPLEFGISTKEAERLDPAIRLTLEAAHDALQDAGIDYRGSRTGVFFGNLLTTMDELDAERYEMNNYNGTGKCVSIRANRISFTFDLRGPSLTVDTACSASATAMHLALNSIKLGDCDQALVVGANTIINPEHTVSFSKLGVLSPTGSSKSFDASADGYARAECSAAVLIKRLDHVKRDGDAAYAVITGSAVNANGKGKSLTMPEGEMQAETIKAAYAAAKRDPADAFFVELHATGTKVGDPIEANAAGRVFSQGRADDRTLRVGSVKANIGHAEGCSFLASLFKVAMMLHHKEIIPNIRFNTPNPAIDFSSGKMCVQTELVKITPTMAAPDGKWVTSISSYGVGGANAHVVVESLDSVRDCDKYDAVSQITPVSSLSPLYLFSIGALTESSLGRWEDVLMSNFDGTTDDRTLRSIARDLSRQARAYPARAFAIAPSLGADTKFTKPVLLTSSASPKLALVFSGQGPQHVHMGRQLAATYPTFLASVRENDRILVDRYGQESMLERSGLFIPDVECKLAANGQWPVRDVVLSLVSFQIALVDLLRDLGIAYQLVIGHSVGEIAMGYASGHYDRGTAIGISVARAAAMTKAEGNGAMAALGVGVQKAKVMIRKVLSKAGTTSGLWIAGLNSPQAVTVAGTHELIDALIELAADPQAKVFAAKLRVGCAFHTPLMEPQEGAFKVRMAETALSRGTKASVARVMSTTDGRWLERDIDIDYCWDNIRRPVLFGTAINKMITEYGADNLLFLEVAPHPVLKAYIEQCGGESISLVKRPNPKTPAQNTGERFQILEGVGHLLSKGYKHVSLDRLHASPDGISDFVKPRLPDYPYNKSLCWYESASGRSVRLRQKPRPLASHHFRINVDSHPDLTGHVVFNAVLFPASGYIESILENGAMVVSNVSILKPLVLEGAGSYPGHAGCIINGDQWQFKASTTKEFINGDIVLDSVYATGSFSRHNPAYDPSAPRIFDVQSRLSKSRGSCTGDEFHACIPSAYCYQSHFRDYLKEVHEVEDERSWGSTSYLARFEIPTGTPDVYGNGYCIHPGILDSITQCGLAMFINMETKRFDFSGVFLPVKIDALRRWDSADAPNLDSELQKGLWVYLTARSWAPEGPFRCDYVVASSEGRVLFTIEGFEIALAPGDEPVAITDDSTDQRLTTVWQTKHFPVHLASVPSADTLVAVFNALVREAVFAGRKVIRVIDVFPSSDIAIALCGTLQSLLASGKVAIEYFCAARTLEEADEKTSSLEYSHVRSLCLDSYSLDDEAASSVLASFDIAIGSIGLSRAFEDVSNINRLLVPSGLALLVASHPDVEAERQIGELSLDSLAEDLAIDGVSVNTKPLANDQTLVIIQVTKSTVVVPADTSRNVVISPFEHGREAELVSIAQNLAGGSEFWVTGDDDAAGIGALGVASCLIAEMPDFTARSVLFEDHSLSNEVRENVIHELRKNSLTLEQHMKISVEGDVLVRRLVRGPSTERELDVSACQVSMQAGKPVVSSYFPPKVQDDEVEIEVECFGGQGLNTISPMAFAGTVRATGSSVTSLAPGAGVAGIITTVAASVLVVSSDTVVPIPTGVTASEVVALLPALLGPWIALMELTRAGRASAVLIHDAASPFGIIATQLSLRNSSRVFCTVISEAEARYVSKRLGVPSERIAIIYDLSEALLSWSIADTASRFDVVLNAEGKSVFAFASVPFSALGCYIHNQVGEELPIIPPGAPFTHLFNVSKFYHRSPRVPSPIVSAILAAHASHKFVLHTRRLPLDGTETIGNSGDTYVAHFRDSGASRVNPNVQLFDPRKSYILLGGCSELGVKILDWMVGRGARRVYMTSRRGAKGLTKVDNMYIRHFRSKGVKVELIAADATSLDGTSAVIHNARESGPIGGVFVMSVVLRDAKFTNLDQSSFDDVYSSKVTALNTLLRCIDPASLDFILLFSTIGSVFGNAGQAAYCASQLYLDRTADVVPNTISVSIPPITDSGIFKRLVLATKGKANTAQLTKTGMTAAQVCRFIGDALIRSIKHYVPMLSIDDVPEAFPFCEPKLYHHLLPKKLLAASGASDEDSAVVESPGTLLATLLNMEESQMSDNALITSYGLDSLAATRYSSLLKSRFNISASQIELLGSMTLGALKVMQAQTRVASEGDDNSPIVDDGSDKYGAALVPILANKLAYDEPYTTNASPHQYRIWLAQREYDNARKRSVANIDNNMLRYGATQWDTHEGYFVTIRTESAINVSRLSDALQEVLSRHGALRTSFSWNEELGRLLQTVHPSTELQPSLIDLSDDSDALAKAYEMSLALNKEPDFNLDRLPLLTVMMFNLGGGRWAFNVVTHHIIIDEASLGVFFFELFHIYLHGSGALPDVSIHYSDFSDWLEKTSDHRAKLKEEHLKFWASYLPKTEPLHLSLATPSERELSPITQIETEIGAQTLEQFTKIISDAVATPFAAFFAAYNVLLYKYSGQESFVVGTAVTQRNLPRLQNVIGFFANMLPIRTVIDDSLSFMDYLNRFKGDLISCLAHDEVTYEDIVAQQKGGAQGRGYFKHLFAPGGMNMETISQLGIKDVHQSSLPNGEEQYEFLLTVYPSTGHTILRFDNKLYTEDAARQLLNAYVCLIEALGRNPDARIRDIPVVSEGEHHRLTKELSSSYSFPVYETCLHKMVEKQTEKTPCFTAVEFEDQSLTYSELNETANRIARSLIQLGVRPNDAVALCFDRGISQILGILSVLKTGAAFVPLDPDDPILRKAMVIQECGAKILVTTASHSRSFPEILTSKVVVAYIDDPSYQKRLSRLSPENFEVNELTPSSLAYILFTSGSTGKPKGVMIEHRSIANLIQNSSVYGFNQGTRVLSSLTYTFDPFIVDVFGSLSHGATLVTGRKELVLGDVPAAIRALRINVLHVTPSILAVVAVDNYPTLETIVVAGEALGKRLIEDWSCRVTLRNMYGPTEASVDCVSCHVASTSLVGVIGRPLPNCRIYILDSQLLPTPVGVEGELYIGGIQIARGYLNQPELTAQSFIPDPFVQGERIYKTGDVALWRADGNIEYCGRTDRQIKLRGQRVELAEIEDVISKFPTIQRTAVVIRDVHENPAIVAFVEFYWDIGEHLDEEKERLKIYVSERLPRFMYPSLIAVLPRLPALSSGKTDKNTLKTMGLSSFMFDLSHDVGEPRGDVEIELMSIFSNMLQVDHRTFGVTHDLFAVGMNSLMAVRVAGLISKKFNVHIGLSNIYLRPTVRELSNLIIDAMTQNVPFSADSEGKDEDFIIELLPVKKKGAQPKFFIIHDITGMATPFMRLGSFMSNEIYAIGDKYFGSASGFDTIEIMADHYITLLKGVQSTGPYLLGGYSFGGVVALCMASKLSKAGEIVSHLILFDPIFIPTSERQSIKAAAWTQRSLNRLSCKFATMGEKWRNKLKTEIRKNLDLLFDHEPAHYAGRSTLVVPKDRSWFRSGNVSDFDTCMDDRNGWDARIQNLDMKVTAGAHDTIFARAYVEALAGIVKDIIASTPAVEFPPSLSTV</sequence>
<evidence type="ECO:0000256" key="1">
    <source>
        <dbReference type="ARBA" id="ARBA00005189"/>
    </source>
</evidence>
<evidence type="ECO:0000256" key="28">
    <source>
        <dbReference type="ARBA" id="ARBA00047578"/>
    </source>
</evidence>
<dbReference type="SUPFAM" id="SSF53901">
    <property type="entry name" value="Thiolase-like"/>
    <property type="match status" value="1"/>
</dbReference>
<dbReference type="Pfam" id="PF00668">
    <property type="entry name" value="Condensation"/>
    <property type="match status" value="1"/>
</dbReference>
<dbReference type="KEGG" id="cput:CONPUDRAFT_79465"/>
<evidence type="ECO:0000256" key="6">
    <source>
        <dbReference type="ARBA" id="ARBA00022898"/>
    </source>
</evidence>
<evidence type="ECO:0000256" key="29">
    <source>
        <dbReference type="ARBA" id="ARBA00047810"/>
    </source>
</evidence>
<dbReference type="InterPro" id="IPR011032">
    <property type="entry name" value="GroES-like_sf"/>
</dbReference>
<evidence type="ECO:0000259" key="53">
    <source>
        <dbReference type="PROSITE" id="PS50075"/>
    </source>
</evidence>
<comment type="catalytic activity">
    <reaction evidence="23">
        <text>hexanoyl-[ACP] + malonyl-[ACP] + H(+) = 3-oxooctanoyl-[ACP] + holo-[ACP] + CO2</text>
        <dbReference type="Rhea" id="RHEA:41836"/>
        <dbReference type="Rhea" id="RHEA-COMP:9623"/>
        <dbReference type="Rhea" id="RHEA-COMP:9632"/>
        <dbReference type="Rhea" id="RHEA-COMP:9633"/>
        <dbReference type="Rhea" id="RHEA-COMP:9685"/>
        <dbReference type="ChEBI" id="CHEBI:15378"/>
        <dbReference type="ChEBI" id="CHEBI:16526"/>
        <dbReference type="ChEBI" id="CHEBI:64479"/>
        <dbReference type="ChEBI" id="CHEBI:78449"/>
        <dbReference type="ChEBI" id="CHEBI:78459"/>
        <dbReference type="ChEBI" id="CHEBI:78460"/>
    </reaction>
    <physiologicalReaction direction="left-to-right" evidence="23">
        <dbReference type="Rhea" id="RHEA:41837"/>
    </physiologicalReaction>
</comment>
<evidence type="ECO:0000256" key="41">
    <source>
        <dbReference type="ARBA" id="ARBA00048704"/>
    </source>
</evidence>
<dbReference type="Pfam" id="PF00501">
    <property type="entry name" value="AMP-binding"/>
    <property type="match status" value="1"/>
</dbReference>
<comment type="catalytic activity">
    <reaction evidence="14">
        <text>a (3R)-hydroxyacyl-[ACP] = a (2E)-enoyl-[ACP] + H2O</text>
        <dbReference type="Rhea" id="RHEA:13097"/>
        <dbReference type="Rhea" id="RHEA-COMP:9925"/>
        <dbReference type="Rhea" id="RHEA-COMP:9945"/>
        <dbReference type="ChEBI" id="CHEBI:15377"/>
        <dbReference type="ChEBI" id="CHEBI:78784"/>
        <dbReference type="ChEBI" id="CHEBI:78827"/>
        <dbReference type="EC" id="4.2.1.59"/>
    </reaction>
    <physiologicalReaction direction="left-to-right" evidence="14">
        <dbReference type="Rhea" id="RHEA:13098"/>
    </physiologicalReaction>
</comment>
<comment type="catalytic activity">
    <reaction evidence="45">
        <text>(2E)-tetradecenoyl-[ACP] + NADPH + H(+) = tetradecanoyl-[ACP] + NADP(+)</text>
        <dbReference type="Rhea" id="RHEA:41896"/>
        <dbReference type="Rhea" id="RHEA-COMP:9647"/>
        <dbReference type="Rhea" id="RHEA-COMP:9648"/>
        <dbReference type="ChEBI" id="CHEBI:15378"/>
        <dbReference type="ChEBI" id="CHEBI:57783"/>
        <dbReference type="ChEBI" id="CHEBI:58349"/>
        <dbReference type="ChEBI" id="CHEBI:78475"/>
        <dbReference type="ChEBI" id="CHEBI:78477"/>
    </reaction>
    <physiologicalReaction direction="left-to-right" evidence="45">
        <dbReference type="Rhea" id="RHEA:41897"/>
    </physiologicalReaction>
</comment>
<dbReference type="InterPro" id="IPR000873">
    <property type="entry name" value="AMP-dep_synth/lig_dom"/>
</dbReference>
<comment type="pathway">
    <text evidence="1">Lipid metabolism.</text>
</comment>
<comment type="catalytic activity">
    <reaction evidence="18">
        <text>(3R)-hydroxybutanoyl-[ACP] = (2E)-butenoyl-[ACP] + H2O</text>
        <dbReference type="Rhea" id="RHEA:41808"/>
        <dbReference type="Rhea" id="RHEA-COMP:9626"/>
        <dbReference type="Rhea" id="RHEA-COMP:9627"/>
        <dbReference type="ChEBI" id="CHEBI:15377"/>
        <dbReference type="ChEBI" id="CHEBI:78451"/>
        <dbReference type="ChEBI" id="CHEBI:78453"/>
    </reaction>
    <physiologicalReaction direction="left-to-right" evidence="18">
        <dbReference type="Rhea" id="RHEA:41809"/>
    </physiologicalReaction>
</comment>
<dbReference type="SUPFAM" id="SSF50129">
    <property type="entry name" value="GroES-like"/>
    <property type="match status" value="1"/>
</dbReference>
<dbReference type="InterPro" id="IPR014043">
    <property type="entry name" value="Acyl_transferase_dom"/>
</dbReference>
<evidence type="ECO:0000256" key="4">
    <source>
        <dbReference type="ARBA" id="ARBA00022679"/>
    </source>
</evidence>
<evidence type="ECO:0000256" key="49">
    <source>
        <dbReference type="ARBA" id="ARBA00049449"/>
    </source>
</evidence>
<evidence type="ECO:0000256" key="40">
    <source>
        <dbReference type="ARBA" id="ARBA00048691"/>
    </source>
</evidence>
<evidence type="ECO:0000313" key="57">
    <source>
        <dbReference type="Proteomes" id="UP000053558"/>
    </source>
</evidence>